<evidence type="ECO:0000313" key="1">
    <source>
        <dbReference type="EMBL" id="MEB3428890.1"/>
    </source>
</evidence>
<sequence length="92" mass="10871">MRDLKREELLEVGFKESSYLMNLLHFDVEVNVGGVARYFFKWDENKPSQIDVDVFFPKSNITIRAEEVLQGYIPIPEAVTQKYKEIMKKLEK</sequence>
<proteinExistence type="predicted"/>
<evidence type="ECO:0000313" key="2">
    <source>
        <dbReference type="Proteomes" id="UP001357733"/>
    </source>
</evidence>
<organism evidence="1 2">
    <name type="scientific">Citroniella saccharovorans</name>
    <dbReference type="NCBI Taxonomy" id="2053367"/>
    <lineage>
        <taxon>Bacteria</taxon>
        <taxon>Bacillati</taxon>
        <taxon>Bacillota</taxon>
        <taxon>Tissierellia</taxon>
        <taxon>Tissierellales</taxon>
        <taxon>Peptoniphilaceae</taxon>
        <taxon>Citroniella</taxon>
    </lineage>
</organism>
<dbReference type="EMBL" id="JAYKOT010000002">
    <property type="protein sequence ID" value="MEB3428890.1"/>
    <property type="molecule type" value="Genomic_DNA"/>
</dbReference>
<comment type="caution">
    <text evidence="1">The sequence shown here is derived from an EMBL/GenBank/DDBJ whole genome shotgun (WGS) entry which is preliminary data.</text>
</comment>
<dbReference type="AlphaFoldDB" id="A0AAW9MSE5"/>
<keyword evidence="2" id="KW-1185">Reference proteome</keyword>
<accession>A0AAW9MSE5</accession>
<protein>
    <submittedName>
        <fullName evidence="1">Uncharacterized protein</fullName>
    </submittedName>
</protein>
<reference evidence="1 2" key="1">
    <citation type="submission" date="2024-01" db="EMBL/GenBank/DDBJ databases">
        <title>Complete genome sequence of Citroniella saccharovorans strain M6.X9, isolated from human fecal sample.</title>
        <authorList>
            <person name="Cheng G."/>
            <person name="Westerholm M."/>
            <person name="Schnurer A."/>
        </authorList>
    </citation>
    <scope>NUCLEOTIDE SEQUENCE [LARGE SCALE GENOMIC DNA]</scope>
    <source>
        <strain evidence="1 2">DSM 29873</strain>
    </source>
</reference>
<dbReference type="RefSeq" id="WP_324618960.1">
    <property type="nucleotide sequence ID" value="NZ_JAYKOT010000002.1"/>
</dbReference>
<gene>
    <name evidence="1" type="ORF">VLK81_02435</name>
</gene>
<name>A0AAW9MSE5_9FIRM</name>
<dbReference type="Proteomes" id="UP001357733">
    <property type="component" value="Unassembled WGS sequence"/>
</dbReference>